<name>A0A936TCJ0_9ACTN</name>
<dbReference type="Proteomes" id="UP000727993">
    <property type="component" value="Unassembled WGS sequence"/>
</dbReference>
<dbReference type="GO" id="GO:0003677">
    <property type="term" value="F:DNA binding"/>
    <property type="evidence" value="ECO:0007669"/>
    <property type="project" value="UniProtKB-KW"/>
</dbReference>
<dbReference type="Gene3D" id="1.10.443.10">
    <property type="entry name" value="Intergrase catalytic core"/>
    <property type="match status" value="1"/>
</dbReference>
<evidence type="ECO:0000313" key="6">
    <source>
        <dbReference type="Proteomes" id="UP000727993"/>
    </source>
</evidence>
<dbReference type="PANTHER" id="PTHR30349:SF41">
    <property type="entry name" value="INTEGRASE_RECOMBINASE PROTEIN MJ0367-RELATED"/>
    <property type="match status" value="1"/>
</dbReference>
<evidence type="ECO:0000259" key="4">
    <source>
        <dbReference type="PROSITE" id="PS51898"/>
    </source>
</evidence>
<dbReference type="InterPro" id="IPR050090">
    <property type="entry name" value="Tyrosine_recombinase_XerCD"/>
</dbReference>
<gene>
    <name evidence="5" type="ORF">IPN02_06765</name>
</gene>
<keyword evidence="3" id="KW-0233">DNA recombination</keyword>
<protein>
    <submittedName>
        <fullName evidence="5">Tyrosine-type recombinase/integrase</fullName>
    </submittedName>
</protein>
<dbReference type="Pfam" id="PF00589">
    <property type="entry name" value="Phage_integrase"/>
    <property type="match status" value="1"/>
</dbReference>
<dbReference type="PROSITE" id="PS51898">
    <property type="entry name" value="TYR_RECOMBINASE"/>
    <property type="match status" value="1"/>
</dbReference>
<dbReference type="InterPro" id="IPR011010">
    <property type="entry name" value="DNA_brk_join_enz"/>
</dbReference>
<dbReference type="AlphaFoldDB" id="A0A936TCJ0"/>
<dbReference type="InterPro" id="IPR013762">
    <property type="entry name" value="Integrase-like_cat_sf"/>
</dbReference>
<accession>A0A936TCJ0</accession>
<dbReference type="InterPro" id="IPR002104">
    <property type="entry name" value="Integrase_catalytic"/>
</dbReference>
<reference evidence="5 6" key="1">
    <citation type="submission" date="2020-10" db="EMBL/GenBank/DDBJ databases">
        <title>Connecting structure to function with the recovery of over 1000 high-quality activated sludge metagenome-assembled genomes encoding full-length rRNA genes using long-read sequencing.</title>
        <authorList>
            <person name="Singleton C.M."/>
            <person name="Petriglieri F."/>
            <person name="Kristensen J.M."/>
            <person name="Kirkegaard R.H."/>
            <person name="Michaelsen T.Y."/>
            <person name="Andersen M.H."/>
            <person name="Karst S.M."/>
            <person name="Dueholm M.S."/>
            <person name="Nielsen P.H."/>
            <person name="Albertsen M."/>
        </authorList>
    </citation>
    <scope>NUCLEOTIDE SEQUENCE [LARGE SCALE GENOMIC DNA]</scope>
    <source>
        <strain evidence="5">Lyne_18-Q3-R50-59_MAXAC.006</strain>
    </source>
</reference>
<dbReference type="EMBL" id="JADJZA010000003">
    <property type="protein sequence ID" value="MBK9296546.1"/>
    <property type="molecule type" value="Genomic_DNA"/>
</dbReference>
<evidence type="ECO:0000256" key="3">
    <source>
        <dbReference type="ARBA" id="ARBA00023172"/>
    </source>
</evidence>
<feature type="domain" description="Tyr recombinase" evidence="4">
    <location>
        <begin position="99"/>
        <end position="298"/>
    </location>
</feature>
<evidence type="ECO:0000256" key="2">
    <source>
        <dbReference type="ARBA" id="ARBA00023125"/>
    </source>
</evidence>
<proteinExistence type="inferred from homology"/>
<sequence length="308" mass="33932">MNSLYQQVEDYLSVRRALGFKLVAHGNLLVDFVDQLDQTGTSALTIEAALAWATKPQGVQPYRWKQRLTVIRGFAIYLNALDPATEVPPADLLAYRRQRPTPYLFSDADIAALLAAAGDLGNAPRAATYRTLFGLIAATGMRCGEALALDRDDVDLDTGVLTIRLTKFNKSRRVPLHRSTLAAVRGHLDERDRLYPRPVQPSLFVSTTGTRLADRRVRAVFADLVDQSGLKPRFGSGRPTIHSLRHSFAVATLLDWYRDGADVASRMPLLSAYLGHVSPASTYWYLQATPELLSLAAQRLEAPVGVCS</sequence>
<dbReference type="SUPFAM" id="SSF56349">
    <property type="entry name" value="DNA breaking-rejoining enzymes"/>
    <property type="match status" value="1"/>
</dbReference>
<comment type="similarity">
    <text evidence="1">Belongs to the 'phage' integrase family.</text>
</comment>
<keyword evidence="2" id="KW-0238">DNA-binding</keyword>
<dbReference type="GO" id="GO:0015074">
    <property type="term" value="P:DNA integration"/>
    <property type="evidence" value="ECO:0007669"/>
    <property type="project" value="InterPro"/>
</dbReference>
<evidence type="ECO:0000256" key="1">
    <source>
        <dbReference type="ARBA" id="ARBA00008857"/>
    </source>
</evidence>
<dbReference type="GO" id="GO:0006310">
    <property type="term" value="P:DNA recombination"/>
    <property type="evidence" value="ECO:0007669"/>
    <property type="project" value="UniProtKB-KW"/>
</dbReference>
<organism evidence="5 6">
    <name type="scientific">Candidatus Neomicrothrix subdominans</name>
    <dbReference type="NCBI Taxonomy" id="2954438"/>
    <lineage>
        <taxon>Bacteria</taxon>
        <taxon>Bacillati</taxon>
        <taxon>Actinomycetota</taxon>
        <taxon>Acidimicrobiia</taxon>
        <taxon>Acidimicrobiales</taxon>
        <taxon>Microthrixaceae</taxon>
        <taxon>Candidatus Neomicrothrix</taxon>
    </lineage>
</organism>
<evidence type="ECO:0000313" key="5">
    <source>
        <dbReference type="EMBL" id="MBK9296546.1"/>
    </source>
</evidence>
<dbReference type="PANTHER" id="PTHR30349">
    <property type="entry name" value="PHAGE INTEGRASE-RELATED"/>
    <property type="match status" value="1"/>
</dbReference>
<comment type="caution">
    <text evidence="5">The sequence shown here is derived from an EMBL/GenBank/DDBJ whole genome shotgun (WGS) entry which is preliminary data.</text>
</comment>